<keyword evidence="7" id="KW-0378">Hydrolase</keyword>
<keyword evidence="8" id="KW-1185">Reference proteome</keyword>
<evidence type="ECO:0000313" key="8">
    <source>
        <dbReference type="Proteomes" id="UP001239445"/>
    </source>
</evidence>
<feature type="compositionally biased region" description="Basic and acidic residues" evidence="5">
    <location>
        <begin position="311"/>
        <end position="331"/>
    </location>
</feature>
<dbReference type="GO" id="GO:0003684">
    <property type="term" value="F:damaged DNA binding"/>
    <property type="evidence" value="ECO:0007669"/>
    <property type="project" value="TreeGrafter"/>
</dbReference>
<dbReference type="GO" id="GO:0005634">
    <property type="term" value="C:nucleus"/>
    <property type="evidence" value="ECO:0007669"/>
    <property type="project" value="UniProtKB-SubCell"/>
</dbReference>
<dbReference type="PANTHER" id="PTHR15107:SF0">
    <property type="entry name" value="DNA ENDONUCLEASE ACTIVATOR CTP1 C-TERMINAL DOMAIN-CONTAINING PROTEIN"/>
    <property type="match status" value="1"/>
</dbReference>
<dbReference type="GO" id="GO:0004519">
    <property type="term" value="F:endonuclease activity"/>
    <property type="evidence" value="ECO:0007669"/>
    <property type="project" value="UniProtKB-KW"/>
</dbReference>
<feature type="region of interest" description="Disordered" evidence="5">
    <location>
        <begin position="535"/>
        <end position="554"/>
    </location>
</feature>
<evidence type="ECO:0000256" key="1">
    <source>
        <dbReference type="ARBA" id="ARBA00004123"/>
    </source>
</evidence>
<evidence type="ECO:0000256" key="5">
    <source>
        <dbReference type="SAM" id="MobiDB-lite"/>
    </source>
</evidence>
<evidence type="ECO:0000256" key="2">
    <source>
        <dbReference type="ARBA" id="ARBA00022763"/>
    </source>
</evidence>
<dbReference type="EMBL" id="MU839831">
    <property type="protein sequence ID" value="KAK1756866.1"/>
    <property type="molecule type" value="Genomic_DNA"/>
</dbReference>
<comment type="subcellular location">
    <subcellularLocation>
        <location evidence="1">Nucleus</location>
    </subcellularLocation>
</comment>
<proteinExistence type="predicted"/>
<reference evidence="7" key="1">
    <citation type="submission" date="2023-06" db="EMBL/GenBank/DDBJ databases">
        <title>Genome-scale phylogeny and comparative genomics of the fungal order Sordariales.</title>
        <authorList>
            <consortium name="Lawrence Berkeley National Laboratory"/>
            <person name="Hensen N."/>
            <person name="Bonometti L."/>
            <person name="Westerberg I."/>
            <person name="Brannstrom I.O."/>
            <person name="Guillou S."/>
            <person name="Cros-Aarteil S."/>
            <person name="Calhoun S."/>
            <person name="Haridas S."/>
            <person name="Kuo A."/>
            <person name="Mondo S."/>
            <person name="Pangilinan J."/>
            <person name="Riley R."/>
            <person name="Labutti K."/>
            <person name="Andreopoulos B."/>
            <person name="Lipzen A."/>
            <person name="Chen C."/>
            <person name="Yanf M."/>
            <person name="Daum C."/>
            <person name="Ng V."/>
            <person name="Clum A."/>
            <person name="Steindorff A."/>
            <person name="Ohm R."/>
            <person name="Martin F."/>
            <person name="Silar P."/>
            <person name="Natvig D."/>
            <person name="Lalanne C."/>
            <person name="Gautier V."/>
            <person name="Ament-Velasquez S.L."/>
            <person name="Kruys A."/>
            <person name="Hutchinson M.I."/>
            <person name="Powell A.J."/>
            <person name="Barry K."/>
            <person name="Miller A.N."/>
            <person name="Grigoriev I.V."/>
            <person name="Debuchy R."/>
            <person name="Gladieux P."/>
            <person name="Thoren M.H."/>
            <person name="Johannesson H."/>
        </authorList>
    </citation>
    <scope>NUCLEOTIDE SEQUENCE</scope>
    <source>
        <strain evidence="7">PSN4</strain>
    </source>
</reference>
<feature type="region of interest" description="Disordered" evidence="5">
    <location>
        <begin position="308"/>
        <end position="331"/>
    </location>
</feature>
<dbReference type="InterPro" id="IPR033316">
    <property type="entry name" value="RBBP8-like"/>
</dbReference>
<gene>
    <name evidence="7" type="ORF">QBC47DRAFT_412226</name>
</gene>
<keyword evidence="7" id="KW-0540">Nuclease</keyword>
<keyword evidence="3" id="KW-0539">Nucleus</keyword>
<keyword evidence="7" id="KW-0255">Endonuclease</keyword>
<evidence type="ECO:0000256" key="4">
    <source>
        <dbReference type="SAM" id="Coils"/>
    </source>
</evidence>
<dbReference type="InterPro" id="IPR013882">
    <property type="entry name" value="Ctp1_C"/>
</dbReference>
<feature type="domain" description="DNA endonuclease activator Ctp1 C-terminal" evidence="6">
    <location>
        <begin position="595"/>
        <end position="708"/>
    </location>
</feature>
<accession>A0AAJ0F6H7</accession>
<dbReference type="PANTHER" id="PTHR15107">
    <property type="entry name" value="RETINOBLASTOMA BINDING PROTEIN 8"/>
    <property type="match status" value="1"/>
</dbReference>
<keyword evidence="2" id="KW-0227">DNA damage</keyword>
<dbReference type="AlphaFoldDB" id="A0AAJ0F6H7"/>
<feature type="region of interest" description="Disordered" evidence="5">
    <location>
        <begin position="393"/>
        <end position="415"/>
    </location>
</feature>
<name>A0AAJ0F6H7_9PEZI</name>
<organism evidence="7 8">
    <name type="scientific">Echria macrotheca</name>
    <dbReference type="NCBI Taxonomy" id="438768"/>
    <lineage>
        <taxon>Eukaryota</taxon>
        <taxon>Fungi</taxon>
        <taxon>Dikarya</taxon>
        <taxon>Ascomycota</taxon>
        <taxon>Pezizomycotina</taxon>
        <taxon>Sordariomycetes</taxon>
        <taxon>Sordariomycetidae</taxon>
        <taxon>Sordariales</taxon>
        <taxon>Schizotheciaceae</taxon>
        <taxon>Echria</taxon>
    </lineage>
</organism>
<dbReference type="Proteomes" id="UP001239445">
    <property type="component" value="Unassembled WGS sequence"/>
</dbReference>
<evidence type="ECO:0000313" key="7">
    <source>
        <dbReference type="EMBL" id="KAK1756866.1"/>
    </source>
</evidence>
<dbReference type="Pfam" id="PF08573">
    <property type="entry name" value="SAE2"/>
    <property type="match status" value="1"/>
</dbReference>
<dbReference type="GO" id="GO:0010792">
    <property type="term" value="P:DNA double-strand break processing involved in repair via single-strand annealing"/>
    <property type="evidence" value="ECO:0007669"/>
    <property type="project" value="TreeGrafter"/>
</dbReference>
<evidence type="ECO:0000256" key="3">
    <source>
        <dbReference type="ARBA" id="ARBA00023242"/>
    </source>
</evidence>
<feature type="region of interest" description="Disordered" evidence="5">
    <location>
        <begin position="237"/>
        <end position="256"/>
    </location>
</feature>
<feature type="coiled-coil region" evidence="4">
    <location>
        <begin position="125"/>
        <end position="187"/>
    </location>
</feature>
<protein>
    <submittedName>
        <fullName evidence="7">DNA repair protein endonuclease SAE2/CtIP C-terminus-domain-containing protein</fullName>
    </submittedName>
</protein>
<sequence>MEFWDEKATPVILAAVEAACEAVKGNLSTELQRRDQIRHAFLTDEVDRLRDVAARAEQLEKDNLELRQQLNDLRERQHRPSPVVTGSSYFQDPDQPNPTSSSTTIPGRQVLGEISPNKLIENRSSADWQQAYEDLKKEHRILQARFAEKRSASRKVRQDKDTWRKYAEQQERKVERLEAKIKKLQDNNALPSGPDATSAIIPTVDTRDSILNASFISNPETNSSPKRLEGLHYSVRGGSLPASAVPRRPENDEAENQHLAGDEALTVPDSEPELPNIPYPSGANCDAIIKQEPSSDTPIVISERNLRKRKHEETDDLRTRPPGLKFEHAEGSDPVVTGELTSFSPHESLDLDADQGLILTPKKQRTVMTVEGVVAGFVNSPVLGGLPHDVERRMKHSVPPDAPEAGPKGSSDDMDLGFLRSPVLGDLSHELKRRMKRSLPWDVAEAEPNGSSHDPDMGLDRGIADVAEDDEAVSSPPVARPNLKLSGKGRLQDLLNQTTPEADPVKLKPARQAPADTFETELDLMALRFQKRKPGTSVSTPVRATPIPKFNRSAPIRRYGKPELKSAPLRGKPVSELRIGDFKVNPKFNNGYKHAFDEVVRDKAGRAELDGCIDSNCCGKKFRAMAQSELDNGGPEIVSRPDNVRLMEAYLGDEAFRLIGMAHEDKAKLWIEAKTRDLANKYGRHRHRFARRPSPPGFWDADFPTTQEVQENREEGERMEKQIVEERWREAMRPEGRWLFRDE</sequence>
<feature type="compositionally biased region" description="Polar residues" evidence="5">
    <location>
        <begin position="97"/>
        <end position="106"/>
    </location>
</feature>
<evidence type="ECO:0000259" key="6">
    <source>
        <dbReference type="Pfam" id="PF08573"/>
    </source>
</evidence>
<keyword evidence="4" id="KW-0175">Coiled coil</keyword>
<comment type="caution">
    <text evidence="7">The sequence shown here is derived from an EMBL/GenBank/DDBJ whole genome shotgun (WGS) entry which is preliminary data.</text>
</comment>
<feature type="region of interest" description="Disordered" evidence="5">
    <location>
        <begin position="74"/>
        <end position="108"/>
    </location>
</feature>